<dbReference type="EMBL" id="JAPNKE010000002">
    <property type="protein sequence ID" value="MCY1004117.1"/>
    <property type="molecule type" value="Genomic_DNA"/>
</dbReference>
<keyword evidence="1" id="KW-0472">Membrane</keyword>
<evidence type="ECO:0000313" key="2">
    <source>
        <dbReference type="EMBL" id="MCY1004117.1"/>
    </source>
</evidence>
<reference evidence="2" key="1">
    <citation type="submission" date="2022-11" db="EMBL/GenBank/DDBJ databases">
        <title>Minimal conservation of predation-associated metabolite biosynthetic gene clusters underscores biosynthetic potential of Myxococcota including descriptions for ten novel species: Archangium lansinium sp. nov., Myxococcus landrumus sp. nov., Nannocystis bai.</title>
        <authorList>
            <person name="Ahearne A."/>
            <person name="Stevens C."/>
            <person name="Phillips K."/>
        </authorList>
    </citation>
    <scope>NUCLEOTIDE SEQUENCE</scope>
    <source>
        <strain evidence="2">Na p29</strain>
    </source>
</reference>
<comment type="caution">
    <text evidence="2">The sequence shown here is derived from an EMBL/GenBank/DDBJ whole genome shotgun (WGS) entry which is preliminary data.</text>
</comment>
<evidence type="ECO:0000313" key="3">
    <source>
        <dbReference type="Proteomes" id="UP001150924"/>
    </source>
</evidence>
<dbReference type="AlphaFoldDB" id="A0A9X3EHH4"/>
<evidence type="ECO:0000256" key="1">
    <source>
        <dbReference type="SAM" id="Phobius"/>
    </source>
</evidence>
<protein>
    <submittedName>
        <fullName evidence="2">Uncharacterized protein</fullName>
    </submittedName>
</protein>
<proteinExistence type="predicted"/>
<keyword evidence="1" id="KW-1133">Transmembrane helix</keyword>
<gene>
    <name evidence="2" type="ORF">OV079_00750</name>
</gene>
<dbReference type="Proteomes" id="UP001150924">
    <property type="component" value="Unassembled WGS sequence"/>
</dbReference>
<dbReference type="RefSeq" id="WP_267765651.1">
    <property type="nucleotide sequence ID" value="NZ_JAPNKE010000002.1"/>
</dbReference>
<organism evidence="2 3">
    <name type="scientific">Nannocystis pusilla</name>
    <dbReference type="NCBI Taxonomy" id="889268"/>
    <lineage>
        <taxon>Bacteria</taxon>
        <taxon>Pseudomonadati</taxon>
        <taxon>Myxococcota</taxon>
        <taxon>Polyangia</taxon>
        <taxon>Nannocystales</taxon>
        <taxon>Nannocystaceae</taxon>
        <taxon>Nannocystis</taxon>
    </lineage>
</organism>
<name>A0A9X3EHH4_9BACT</name>
<feature type="transmembrane region" description="Helical" evidence="1">
    <location>
        <begin position="98"/>
        <end position="118"/>
    </location>
</feature>
<keyword evidence="3" id="KW-1185">Reference proteome</keyword>
<feature type="transmembrane region" description="Helical" evidence="1">
    <location>
        <begin position="42"/>
        <end position="64"/>
    </location>
</feature>
<feature type="transmembrane region" description="Helical" evidence="1">
    <location>
        <begin position="70"/>
        <end position="89"/>
    </location>
</feature>
<accession>A0A9X3EHH4</accession>
<feature type="transmembrane region" description="Helical" evidence="1">
    <location>
        <begin position="6"/>
        <end position="30"/>
    </location>
</feature>
<keyword evidence="1" id="KW-0812">Transmembrane</keyword>
<sequence>METPAVHLVLLAKFAGVMLFIAGSGASLLAKTREERRRATHQIASTGLFIAWCGGFALATLSAIPLTELWILLGLGLSLAAHVVVVTAAERGAGRGHVIVFAALILGILAAMIFRPVFGA</sequence>